<dbReference type="GO" id="GO:0000166">
    <property type="term" value="F:nucleotide binding"/>
    <property type="evidence" value="ECO:0007669"/>
    <property type="project" value="InterPro"/>
</dbReference>
<evidence type="ECO:0000256" key="1">
    <source>
        <dbReference type="SAM" id="MobiDB-lite"/>
    </source>
</evidence>
<dbReference type="Pfam" id="PF22725">
    <property type="entry name" value="GFO_IDH_MocA_C3"/>
    <property type="match status" value="1"/>
</dbReference>
<dbReference type="Proteomes" id="UP000294028">
    <property type="component" value="Unassembled WGS sequence"/>
</dbReference>
<feature type="region of interest" description="Disordered" evidence="1">
    <location>
        <begin position="317"/>
        <end position="345"/>
    </location>
</feature>
<feature type="domain" description="Gfo/Idh/MocA-like oxidoreductase N-terminal" evidence="2">
    <location>
        <begin position="19"/>
        <end position="119"/>
    </location>
</feature>
<dbReference type="InterPro" id="IPR036291">
    <property type="entry name" value="NAD(P)-bd_dom_sf"/>
</dbReference>
<dbReference type="InterPro" id="IPR055170">
    <property type="entry name" value="GFO_IDH_MocA-like_dom"/>
</dbReference>
<dbReference type="PANTHER" id="PTHR43377">
    <property type="entry name" value="BILIVERDIN REDUCTASE A"/>
    <property type="match status" value="1"/>
</dbReference>
<gene>
    <name evidence="4" type="ORF">ELS19_15855</name>
</gene>
<dbReference type="InterPro" id="IPR000683">
    <property type="entry name" value="Gfo/Idh/MocA-like_OxRdtase_N"/>
</dbReference>
<dbReference type="EMBL" id="RZHH01000003">
    <property type="protein sequence ID" value="RYJ08065.1"/>
    <property type="molecule type" value="Genomic_DNA"/>
</dbReference>
<comment type="caution">
    <text evidence="4">The sequence shown here is derived from an EMBL/GenBank/DDBJ whole genome shotgun (WGS) entry which is preliminary data.</text>
</comment>
<reference evidence="4 5" key="1">
    <citation type="submission" date="2018-12" db="EMBL/GenBank/DDBJ databases">
        <title>Genome analysis provides insights into bioremediation potentialities of Halogeometricum borinquense strain N11.</title>
        <authorList>
            <person name="Najjari A."/>
            <person name="Youssef N."/>
            <person name="Fhoula I."/>
            <person name="Ben Dhia O."/>
            <person name="Mahjoubi M."/>
            <person name="Ouzari H.I."/>
            <person name="Cherif A."/>
        </authorList>
    </citation>
    <scope>NUCLEOTIDE SEQUENCE [LARGE SCALE GENOMIC DNA]</scope>
    <source>
        <strain evidence="4 5">N11</strain>
    </source>
</reference>
<accession>A0A482T630</accession>
<sequence length="345" mass="37207">MNVKIGICSTAHLHADSYAACLRESDAEFVGVTEHDDRADGAQAKAAEYGVDFYEPDELLERVDGVVVCSTNAAHRDWVEHAADAGVDILCEKPLAPSIEDAEQMVETCREADVHLGVAMPLRFNQPVRNAKTALEDDALGELRFLSGTNRGQMPGGWFADPEQAGGGAVTDHSVHLVDAVRWMTGEEVAEVYAETGTRFHDIAVEDVNVLSMELTDGTEFVLDGSWSKPDEWDNWGDATLRLVGTEGVVSIDCFGQTIKQTRDTGDDPGIRSVFWGSNPDEGLVEDFVRAVEADRPPLKTGADALEDVAVVEAAYESAEQSAPVSVERPTPKGRVVSDGSGTEE</sequence>
<proteinExistence type="predicted"/>
<organism evidence="4 5">
    <name type="scientific">Halogeometricum borinquense</name>
    <dbReference type="NCBI Taxonomy" id="60847"/>
    <lineage>
        <taxon>Archaea</taxon>
        <taxon>Methanobacteriati</taxon>
        <taxon>Methanobacteriota</taxon>
        <taxon>Stenosarchaea group</taxon>
        <taxon>Halobacteria</taxon>
        <taxon>Halobacteriales</taxon>
        <taxon>Haloferacaceae</taxon>
        <taxon>Halogeometricum</taxon>
    </lineage>
</organism>
<feature type="domain" description="GFO/IDH/MocA-like oxidoreductase" evidence="3">
    <location>
        <begin position="128"/>
        <end position="250"/>
    </location>
</feature>
<dbReference type="InterPro" id="IPR051450">
    <property type="entry name" value="Gfo/Idh/MocA_Oxidoreductases"/>
</dbReference>
<dbReference type="RefSeq" id="WP_129785860.1">
    <property type="nucleotide sequence ID" value="NZ_RZHH01000003.1"/>
</dbReference>
<dbReference type="PANTHER" id="PTHR43377:SF1">
    <property type="entry name" value="BILIVERDIN REDUCTASE A"/>
    <property type="match status" value="1"/>
</dbReference>
<name>A0A482T630_9EURY</name>
<protein>
    <submittedName>
        <fullName evidence="4">Gfo/Idh/MocA family oxidoreductase</fullName>
    </submittedName>
</protein>
<dbReference type="Pfam" id="PF01408">
    <property type="entry name" value="GFO_IDH_MocA"/>
    <property type="match status" value="1"/>
</dbReference>
<evidence type="ECO:0000259" key="3">
    <source>
        <dbReference type="Pfam" id="PF22725"/>
    </source>
</evidence>
<dbReference type="Gene3D" id="3.40.50.720">
    <property type="entry name" value="NAD(P)-binding Rossmann-like Domain"/>
    <property type="match status" value="1"/>
</dbReference>
<dbReference type="SUPFAM" id="SSF55347">
    <property type="entry name" value="Glyceraldehyde-3-phosphate dehydrogenase-like, C-terminal domain"/>
    <property type="match status" value="1"/>
</dbReference>
<dbReference type="Gene3D" id="3.30.360.10">
    <property type="entry name" value="Dihydrodipicolinate Reductase, domain 2"/>
    <property type="match status" value="1"/>
</dbReference>
<evidence type="ECO:0000313" key="5">
    <source>
        <dbReference type="Proteomes" id="UP000294028"/>
    </source>
</evidence>
<dbReference type="AlphaFoldDB" id="A0A482T630"/>
<dbReference type="SUPFAM" id="SSF51735">
    <property type="entry name" value="NAD(P)-binding Rossmann-fold domains"/>
    <property type="match status" value="1"/>
</dbReference>
<evidence type="ECO:0000313" key="4">
    <source>
        <dbReference type="EMBL" id="RYJ08065.1"/>
    </source>
</evidence>
<evidence type="ECO:0000259" key="2">
    <source>
        <dbReference type="Pfam" id="PF01408"/>
    </source>
</evidence>